<organism evidence="1 2">
    <name type="scientific">Xylaria curta</name>
    <dbReference type="NCBI Taxonomy" id="42375"/>
    <lineage>
        <taxon>Eukaryota</taxon>
        <taxon>Fungi</taxon>
        <taxon>Dikarya</taxon>
        <taxon>Ascomycota</taxon>
        <taxon>Pezizomycotina</taxon>
        <taxon>Sordariomycetes</taxon>
        <taxon>Xylariomycetidae</taxon>
        <taxon>Xylariales</taxon>
        <taxon>Xylariaceae</taxon>
        <taxon>Xylaria</taxon>
    </lineage>
</organism>
<gene>
    <name evidence="1" type="ORF">NUW58_g5165</name>
</gene>
<evidence type="ECO:0000313" key="1">
    <source>
        <dbReference type="EMBL" id="KAJ2986149.1"/>
    </source>
</evidence>
<comment type="caution">
    <text evidence="1">The sequence shown here is derived from an EMBL/GenBank/DDBJ whole genome shotgun (WGS) entry which is preliminary data.</text>
</comment>
<reference evidence="1" key="1">
    <citation type="submission" date="2022-10" db="EMBL/GenBank/DDBJ databases">
        <title>Genome Sequence of Xylaria curta.</title>
        <authorList>
            <person name="Buettner E."/>
        </authorList>
    </citation>
    <scope>NUCLEOTIDE SEQUENCE</scope>
    <source>
        <strain evidence="1">Babe10</strain>
    </source>
</reference>
<dbReference type="EMBL" id="JAPDGR010000990">
    <property type="protein sequence ID" value="KAJ2986149.1"/>
    <property type="molecule type" value="Genomic_DNA"/>
</dbReference>
<sequence>MSSSEAGDVPLSYTFVTGDNGREGRSHAIRAHWRQRRQRMEMQRREREEQEQRPLRTILPGAGGSSNDARASQTPPVSGLQPYLPADLDADADDSLDEDLRANPAPPTEFTSGMLEGIPAQALSGMNLALGSSRLDPFDRFPIKLTSNHHRLLHHWLSTFAGMMFSIHRSTFNPMRDVWFPLDLSNAASFNAIMAHSAAHLARLQGFPVSNEAVRFKVEAVGIVQFWARDPALALGDDTIAAILRLLSFERYWGSEDEWRIHHNGLLQIIEARGGIETLHGNWRLEITTYLVTLMTRPSWFDSSNQLREISQQSMTAHPVLGQLGNLYKTRCLWLLSFMQDLRTCMGNSPEIYNHGLVHYAYIRDALLIVRSDLYSHDEDLRTEDDMNERERIRLACLFYICVMLRDSISQGYIPNSSNLTPMDFHHSYSITFFDQCLARHHAQWQGSIQSLFQCLFHGTIAAETPPSRLHYALDLTNVLGSTSPEARHGVERCMLQILCQALMEARAIVDYDWTPDSLLACIEGH</sequence>
<keyword evidence="2" id="KW-1185">Reference proteome</keyword>
<proteinExistence type="predicted"/>
<name>A0ACC1P2V7_9PEZI</name>
<evidence type="ECO:0000313" key="2">
    <source>
        <dbReference type="Proteomes" id="UP001143856"/>
    </source>
</evidence>
<protein>
    <submittedName>
        <fullName evidence="1">Uncharacterized protein</fullName>
    </submittedName>
</protein>
<dbReference type="Proteomes" id="UP001143856">
    <property type="component" value="Unassembled WGS sequence"/>
</dbReference>
<accession>A0ACC1P2V7</accession>